<comment type="caution">
    <text evidence="3">The sequence shown here is derived from an EMBL/GenBank/DDBJ whole genome shotgun (WGS) entry which is preliminary data.</text>
</comment>
<feature type="domain" description="AB hydrolase-1" evidence="2">
    <location>
        <begin position="52"/>
        <end position="287"/>
    </location>
</feature>
<gene>
    <name evidence="3" type="ORF">CEV34_4292</name>
</gene>
<proteinExistence type="predicted"/>
<dbReference type="PRINTS" id="PR00111">
    <property type="entry name" value="ABHYDROLASE"/>
</dbReference>
<dbReference type="AlphaFoldDB" id="A0A256G680"/>
<organism evidence="3 4">
    <name type="scientific">Brucella pseudogrignonensis</name>
    <dbReference type="NCBI Taxonomy" id="419475"/>
    <lineage>
        <taxon>Bacteria</taxon>
        <taxon>Pseudomonadati</taxon>
        <taxon>Pseudomonadota</taxon>
        <taxon>Alphaproteobacteria</taxon>
        <taxon>Hyphomicrobiales</taxon>
        <taxon>Brucellaceae</taxon>
        <taxon>Brucella/Ochrobactrum group</taxon>
        <taxon>Brucella</taxon>
    </lineage>
</organism>
<sequence length="331" mass="35480">MRSKTRAGGAQTLPAATQSIGHAGMKYEEEHVDVGGFRLRSVVIAGQDPKVTVVFIHGASCSLLDPLFTFRALCPPEMEMIFVDRPGHGQSEFGPASMLLPDAQADALALLMQQRGIEQAIMVGHSYGGAVAAAFAVRHPQRVSGLLFLSPAAYPWVGGISWFNSVARLPVLGALFSFFIAPPFGALLLRQATRSVFDPNPLPKAYIGQSKAWQALRPRQFRHNARELGALSAWAAGASPHYCEIKAPSIIISGDSDEIVSLDVHARPLARAIKGAELHVIRGMGHKSDHVARNLVMAAIGKLRGKPVDLSALARQTEAEIARGTRIIAPP</sequence>
<keyword evidence="4" id="KW-1185">Reference proteome</keyword>
<dbReference type="STRING" id="419475.A8A54_20320"/>
<dbReference type="SUPFAM" id="SSF53474">
    <property type="entry name" value="alpha/beta-Hydrolases"/>
    <property type="match status" value="1"/>
</dbReference>
<name>A0A256G680_9HYPH</name>
<protein>
    <submittedName>
        <fullName evidence="3">Alpha/beta hydrolase family protein</fullName>
    </submittedName>
</protein>
<reference evidence="3 4" key="1">
    <citation type="submission" date="2017-07" db="EMBL/GenBank/DDBJ databases">
        <title>Phylogenetic study on the rhizospheric bacterium Ochrobactrum sp. A44.</title>
        <authorList>
            <person name="Krzyzanowska D.M."/>
            <person name="Ossowicki A."/>
            <person name="Rajewska M."/>
            <person name="Maciag T."/>
            <person name="Kaczynski Z."/>
            <person name="Czerwicka M."/>
            <person name="Jafra S."/>
        </authorList>
    </citation>
    <scope>NUCLEOTIDE SEQUENCE [LARGE SCALE GENOMIC DNA]</scope>
    <source>
        <strain evidence="3 4">CCUG 30717</strain>
    </source>
</reference>
<dbReference type="RefSeq" id="WP_094544381.1">
    <property type="nucleotide sequence ID" value="NZ_JBHEEM010000004.1"/>
</dbReference>
<feature type="transmembrane region" description="Helical" evidence="1">
    <location>
        <begin position="169"/>
        <end position="189"/>
    </location>
</feature>
<keyword evidence="3" id="KW-0378">Hydrolase</keyword>
<dbReference type="PANTHER" id="PTHR43689:SF8">
    <property type="entry name" value="ALPHA_BETA-HYDROLASES SUPERFAMILY PROTEIN"/>
    <property type="match status" value="1"/>
</dbReference>
<keyword evidence="1" id="KW-1133">Transmembrane helix</keyword>
<keyword evidence="1" id="KW-0472">Membrane</keyword>
<evidence type="ECO:0000259" key="2">
    <source>
        <dbReference type="Pfam" id="PF00561"/>
    </source>
</evidence>
<dbReference type="GO" id="GO:0016787">
    <property type="term" value="F:hydrolase activity"/>
    <property type="evidence" value="ECO:0007669"/>
    <property type="project" value="UniProtKB-KW"/>
</dbReference>
<dbReference type="EMBL" id="NNRM01000044">
    <property type="protein sequence ID" value="OYR22460.1"/>
    <property type="molecule type" value="Genomic_DNA"/>
</dbReference>
<evidence type="ECO:0000256" key="1">
    <source>
        <dbReference type="SAM" id="Phobius"/>
    </source>
</evidence>
<evidence type="ECO:0000313" key="4">
    <source>
        <dbReference type="Proteomes" id="UP000216188"/>
    </source>
</evidence>
<dbReference type="PANTHER" id="PTHR43689">
    <property type="entry name" value="HYDROLASE"/>
    <property type="match status" value="1"/>
</dbReference>
<feature type="transmembrane region" description="Helical" evidence="1">
    <location>
        <begin position="145"/>
        <end position="163"/>
    </location>
</feature>
<dbReference type="InterPro" id="IPR000073">
    <property type="entry name" value="AB_hydrolase_1"/>
</dbReference>
<dbReference type="Proteomes" id="UP000216188">
    <property type="component" value="Unassembled WGS sequence"/>
</dbReference>
<keyword evidence="1" id="KW-0812">Transmembrane</keyword>
<dbReference type="InterPro" id="IPR029058">
    <property type="entry name" value="AB_hydrolase_fold"/>
</dbReference>
<dbReference type="Gene3D" id="3.40.50.1820">
    <property type="entry name" value="alpha/beta hydrolase"/>
    <property type="match status" value="1"/>
</dbReference>
<dbReference type="Pfam" id="PF00561">
    <property type="entry name" value="Abhydrolase_1"/>
    <property type="match status" value="1"/>
</dbReference>
<evidence type="ECO:0000313" key="3">
    <source>
        <dbReference type="EMBL" id="OYR22460.1"/>
    </source>
</evidence>
<accession>A0A256G680</accession>